<dbReference type="GO" id="GO:0016491">
    <property type="term" value="F:oxidoreductase activity"/>
    <property type="evidence" value="ECO:0007669"/>
    <property type="project" value="InterPro"/>
</dbReference>
<dbReference type="Proteomes" id="UP000596902">
    <property type="component" value="Unassembled WGS sequence"/>
</dbReference>
<organism evidence="3 4">
    <name type="scientific">Alternaria burnsii</name>
    <dbReference type="NCBI Taxonomy" id="1187904"/>
    <lineage>
        <taxon>Eukaryota</taxon>
        <taxon>Fungi</taxon>
        <taxon>Dikarya</taxon>
        <taxon>Ascomycota</taxon>
        <taxon>Pezizomycotina</taxon>
        <taxon>Dothideomycetes</taxon>
        <taxon>Pleosporomycetidae</taxon>
        <taxon>Pleosporales</taxon>
        <taxon>Pleosporineae</taxon>
        <taxon>Pleosporaceae</taxon>
        <taxon>Alternaria</taxon>
        <taxon>Alternaria sect. Alternaria</taxon>
    </lineage>
</organism>
<dbReference type="GeneID" id="62198371"/>
<dbReference type="InterPro" id="IPR013154">
    <property type="entry name" value="ADH-like_N"/>
</dbReference>
<dbReference type="FunFam" id="3.40.50.720:FF:000481">
    <property type="entry name" value="Alcohol dehydrogenase, variant"/>
    <property type="match status" value="1"/>
</dbReference>
<dbReference type="PANTHER" id="PTHR45033:SF3">
    <property type="entry name" value="DEHYDROGENASE, PUTATIVE (AFU_ORTHOLOGUE AFUA_2G13270)-RELATED"/>
    <property type="match status" value="1"/>
</dbReference>
<dbReference type="SUPFAM" id="SSF51735">
    <property type="entry name" value="NAD(P)-binding Rossmann-fold domains"/>
    <property type="match status" value="1"/>
</dbReference>
<dbReference type="SMART" id="SM00829">
    <property type="entry name" value="PKS_ER"/>
    <property type="match status" value="1"/>
</dbReference>
<evidence type="ECO:0000256" key="1">
    <source>
        <dbReference type="SAM" id="SignalP"/>
    </source>
</evidence>
<reference evidence="3" key="2">
    <citation type="submission" date="2020-08" db="EMBL/GenBank/DDBJ databases">
        <title>Draft Genome Sequence of Cumin Blight Pathogen Alternaria burnsii.</title>
        <authorList>
            <person name="Feng Z."/>
        </authorList>
    </citation>
    <scope>NUCLEOTIDE SEQUENCE</scope>
    <source>
        <strain evidence="3">CBS107.38</strain>
    </source>
</reference>
<evidence type="ECO:0000313" key="4">
    <source>
        <dbReference type="Proteomes" id="UP000596902"/>
    </source>
</evidence>
<dbReference type="Pfam" id="PF08240">
    <property type="entry name" value="ADH_N"/>
    <property type="match status" value="1"/>
</dbReference>
<dbReference type="InterPro" id="IPR052711">
    <property type="entry name" value="Zinc_ADH-like"/>
</dbReference>
<feature type="chain" id="PRO_5034898337" evidence="1">
    <location>
        <begin position="22"/>
        <end position="565"/>
    </location>
</feature>
<name>A0A8H7BBD4_9PLEO</name>
<proteinExistence type="predicted"/>
<dbReference type="Pfam" id="PF00107">
    <property type="entry name" value="ADH_zinc_N"/>
    <property type="match status" value="1"/>
</dbReference>
<keyword evidence="4" id="KW-1185">Reference proteome</keyword>
<dbReference type="SUPFAM" id="SSF50129">
    <property type="entry name" value="GroES-like"/>
    <property type="match status" value="1"/>
</dbReference>
<evidence type="ECO:0000259" key="2">
    <source>
        <dbReference type="SMART" id="SM00829"/>
    </source>
</evidence>
<dbReference type="RefSeq" id="XP_038791049.1">
    <property type="nucleotide sequence ID" value="XM_038925193.1"/>
</dbReference>
<dbReference type="InterPro" id="IPR011032">
    <property type="entry name" value="GroES-like_sf"/>
</dbReference>
<protein>
    <submittedName>
        <fullName evidence="3">Alcohol dehydrogenase</fullName>
    </submittedName>
</protein>
<sequence length="565" mass="61755">MVLGILTAIAACPAIIGTTEALYLNVPSDEFPDGHPEDHPFAGYFLPFPDQDWGRQGEGMVSTISDDPPQLNWIYVDRDTCEVKHGDRVASEPHIVGPWDVTKMDRRVTFMGWEGFMAVQYGPGEWALYFDVDDNELRGVIGDDLARVEVELVRKERRQRRMSCDPGAGPGAAVDKPKTTTSMVVFITRDRLLRAFITPKSLRATMSRVLHLGKAEGKPGEVYYPLQLRETQIPVPRDDEVLVRLKAAALNHRDLFVRHHQYPAISLENPMLSDGYGTVTQLGKAVPDESLLMQNVLLTPMRGWVSDPAGPEDTSKWSITGSSRLNNVGTAQDYVCVHWEEVVPAPKHLSAVEGAALPLVGLTAWRALTTKARVQSGQNILITGIGGGVALSALQFGAAMGANIYVTSGSQEKLDRARDLGAQGGAIYKAEKWESDIRQQLPSSRPFIDAIIDGAGGDVVSKAVKLLKPGGVIVQYGMTVSPKMNWTMAAVLLNAELKGTTMGSRQEFGDMVKFVEDKGICPVLSRTVSGLGSLREIDNLFEDMEAGRQMGKLVIDIEDRSSSKI</sequence>
<feature type="domain" description="Enoyl reductase (ER)" evidence="2">
    <location>
        <begin position="221"/>
        <end position="555"/>
    </location>
</feature>
<dbReference type="EMBL" id="JAAABM010000001">
    <property type="protein sequence ID" value="KAF7681170.1"/>
    <property type="molecule type" value="Genomic_DNA"/>
</dbReference>
<dbReference type="AlphaFoldDB" id="A0A8H7BBD4"/>
<comment type="caution">
    <text evidence="3">The sequence shown here is derived from an EMBL/GenBank/DDBJ whole genome shotgun (WGS) entry which is preliminary data.</text>
</comment>
<dbReference type="Gene3D" id="3.90.180.10">
    <property type="entry name" value="Medium-chain alcohol dehydrogenases, catalytic domain"/>
    <property type="match status" value="1"/>
</dbReference>
<dbReference type="InterPro" id="IPR020843">
    <property type="entry name" value="ER"/>
</dbReference>
<dbReference type="InterPro" id="IPR036291">
    <property type="entry name" value="NAD(P)-bd_dom_sf"/>
</dbReference>
<feature type="signal peptide" evidence="1">
    <location>
        <begin position="1"/>
        <end position="21"/>
    </location>
</feature>
<keyword evidence="1" id="KW-0732">Signal</keyword>
<dbReference type="InterPro" id="IPR013149">
    <property type="entry name" value="ADH-like_C"/>
</dbReference>
<dbReference type="PANTHER" id="PTHR45033">
    <property type="match status" value="1"/>
</dbReference>
<accession>A0A8H7BBD4</accession>
<reference evidence="3" key="1">
    <citation type="submission" date="2020-01" db="EMBL/GenBank/DDBJ databases">
        <authorList>
            <person name="Feng Z.H.Z."/>
        </authorList>
    </citation>
    <scope>NUCLEOTIDE SEQUENCE</scope>
    <source>
        <strain evidence="3">CBS107.38</strain>
    </source>
</reference>
<gene>
    <name evidence="3" type="ORF">GT037_000146</name>
</gene>
<evidence type="ECO:0000313" key="3">
    <source>
        <dbReference type="EMBL" id="KAF7681170.1"/>
    </source>
</evidence>
<dbReference type="Gene3D" id="3.40.50.720">
    <property type="entry name" value="NAD(P)-binding Rossmann-like Domain"/>
    <property type="match status" value="1"/>
</dbReference>